<name>A0A9Q3H6N1_9BASI</name>
<organism evidence="1 2">
    <name type="scientific">Austropuccinia psidii MF-1</name>
    <dbReference type="NCBI Taxonomy" id="1389203"/>
    <lineage>
        <taxon>Eukaryota</taxon>
        <taxon>Fungi</taxon>
        <taxon>Dikarya</taxon>
        <taxon>Basidiomycota</taxon>
        <taxon>Pucciniomycotina</taxon>
        <taxon>Pucciniomycetes</taxon>
        <taxon>Pucciniales</taxon>
        <taxon>Sphaerophragmiaceae</taxon>
        <taxon>Austropuccinia</taxon>
    </lineage>
</organism>
<dbReference type="OrthoDB" id="6629168at2759"/>
<protein>
    <submittedName>
        <fullName evidence="1">Uncharacterized protein</fullName>
    </submittedName>
</protein>
<dbReference type="Proteomes" id="UP000765509">
    <property type="component" value="Unassembled WGS sequence"/>
</dbReference>
<evidence type="ECO:0000313" key="1">
    <source>
        <dbReference type="EMBL" id="MBW0493271.1"/>
    </source>
</evidence>
<proteinExistence type="predicted"/>
<dbReference type="AlphaFoldDB" id="A0A9Q3H6N1"/>
<sequence>MKVNMVKSLEKKGADFLLRRITVETNAVQTVQLSDFVSKNTLKLFTALDIPQDFLNQNPDTWENNKDFVDGCKRVQNLKVVNDAAERGISLIQTFNGIITNQEEQKQYLLQVVEQHRQKYPNPNKSTIDD</sequence>
<reference evidence="1" key="1">
    <citation type="submission" date="2021-03" db="EMBL/GenBank/DDBJ databases">
        <title>Draft genome sequence of rust myrtle Austropuccinia psidii MF-1, a brazilian biotype.</title>
        <authorList>
            <person name="Quecine M.C."/>
            <person name="Pachon D.M.R."/>
            <person name="Bonatelli M.L."/>
            <person name="Correr F.H."/>
            <person name="Franceschini L.M."/>
            <person name="Leite T.F."/>
            <person name="Margarido G.R.A."/>
            <person name="Almeida C.A."/>
            <person name="Ferrarezi J.A."/>
            <person name="Labate C.A."/>
        </authorList>
    </citation>
    <scope>NUCLEOTIDE SEQUENCE</scope>
    <source>
        <strain evidence="1">MF-1</strain>
    </source>
</reference>
<dbReference type="PANTHER" id="PTHR46113">
    <property type="entry name" value="SNAC DOMAIN-CONTAINING PROTEIN"/>
    <property type="match status" value="1"/>
</dbReference>
<keyword evidence="2" id="KW-1185">Reference proteome</keyword>
<gene>
    <name evidence="1" type="ORF">O181_032986</name>
</gene>
<dbReference type="EMBL" id="AVOT02011992">
    <property type="protein sequence ID" value="MBW0493271.1"/>
    <property type="molecule type" value="Genomic_DNA"/>
</dbReference>
<dbReference type="PANTHER" id="PTHR46113:SF1">
    <property type="entry name" value="PEPTIDASE M17 LEUCYL AMINOPEPTIDASE N-TERMINAL DOMAIN-CONTAINING PROTEIN"/>
    <property type="match status" value="1"/>
</dbReference>
<comment type="caution">
    <text evidence="1">The sequence shown here is derived from an EMBL/GenBank/DDBJ whole genome shotgun (WGS) entry which is preliminary data.</text>
</comment>
<evidence type="ECO:0000313" key="2">
    <source>
        <dbReference type="Proteomes" id="UP000765509"/>
    </source>
</evidence>
<accession>A0A9Q3H6N1</accession>